<evidence type="ECO:0000259" key="1">
    <source>
        <dbReference type="Pfam" id="PF00646"/>
    </source>
</evidence>
<dbReference type="RefSeq" id="XP_027062960.1">
    <property type="nucleotide sequence ID" value="XM_027207159.1"/>
</dbReference>
<dbReference type="Proteomes" id="UP001652660">
    <property type="component" value="Chromosome 5c"/>
</dbReference>
<dbReference type="Gene3D" id="1.20.1280.50">
    <property type="match status" value="1"/>
</dbReference>
<name>A0A6P6S9Z0_COFAR</name>
<dbReference type="Pfam" id="PF00646">
    <property type="entry name" value="F-box"/>
    <property type="match status" value="1"/>
</dbReference>
<proteinExistence type="predicted"/>
<reference evidence="3" key="2">
    <citation type="submission" date="2025-08" db="UniProtKB">
        <authorList>
            <consortium name="RefSeq"/>
        </authorList>
    </citation>
    <scope>IDENTIFICATION</scope>
    <source>
        <tissue evidence="3">Leaves</tissue>
    </source>
</reference>
<dbReference type="InterPro" id="IPR036047">
    <property type="entry name" value="F-box-like_dom_sf"/>
</dbReference>
<evidence type="ECO:0000313" key="2">
    <source>
        <dbReference type="Proteomes" id="UP001652660"/>
    </source>
</evidence>
<dbReference type="InterPro" id="IPR001810">
    <property type="entry name" value="F-box_dom"/>
</dbReference>
<dbReference type="PANTHER" id="PTHR31293:SF12">
    <property type="entry name" value="RNI-LIKE SUPERFAMILY PROTEIN"/>
    <property type="match status" value="1"/>
</dbReference>
<keyword evidence="2" id="KW-1185">Reference proteome</keyword>
<dbReference type="OrthoDB" id="612216at2759"/>
<dbReference type="GeneID" id="113689379"/>
<protein>
    <submittedName>
        <fullName evidence="3">F-box protein At4g09920-like</fullName>
    </submittedName>
</protein>
<organism evidence="2 3">
    <name type="scientific">Coffea arabica</name>
    <name type="common">Arabian coffee</name>
    <dbReference type="NCBI Taxonomy" id="13443"/>
    <lineage>
        <taxon>Eukaryota</taxon>
        <taxon>Viridiplantae</taxon>
        <taxon>Streptophyta</taxon>
        <taxon>Embryophyta</taxon>
        <taxon>Tracheophyta</taxon>
        <taxon>Spermatophyta</taxon>
        <taxon>Magnoliopsida</taxon>
        <taxon>eudicotyledons</taxon>
        <taxon>Gunneridae</taxon>
        <taxon>Pentapetalae</taxon>
        <taxon>asterids</taxon>
        <taxon>lamiids</taxon>
        <taxon>Gentianales</taxon>
        <taxon>Rubiaceae</taxon>
        <taxon>Ixoroideae</taxon>
        <taxon>Gardenieae complex</taxon>
        <taxon>Bertiereae - Coffeeae clade</taxon>
        <taxon>Coffeeae</taxon>
        <taxon>Coffea</taxon>
    </lineage>
</organism>
<gene>
    <name evidence="3" type="primary">LOC113689379</name>
</gene>
<dbReference type="AlphaFoldDB" id="A0A6P6S9Z0"/>
<dbReference type="SUPFAM" id="SSF81383">
    <property type="entry name" value="F-box domain"/>
    <property type="match status" value="1"/>
</dbReference>
<accession>A0A6P6S9Z0</accession>
<sequence length="347" mass="40157">MLKIEIQRVQQQWIAEAINEGISMWNPKFNVEDDGDRISNLPESVLCHILSLLQAKDAVRTCVLSKAWEYKWIICLYNLKFDDSLSYTNQQTKKKLFANFVDRTLAHCTMSMAKEFELLCKLSSYDPSRVKLWISALLLHNNFERLHVSYREHGMRKLELPCYFHTCDSLTEVRLCRFNLKFPPIVCLPKLRILHLRKIGFLNRNLSSSLSQLVLSFPVLESFHLEDYKGLDKVKTLKIDAHLLANFLMLSNHCSTQIRTNGVAKLKKFKCSGLLFHKFVWSSASPSGAVNISIKHTTQDNILVLRKFITFPTFRLLQKLSASVTILELPAHVVEVNEQTSLFYSCW</sequence>
<dbReference type="InterPro" id="IPR053781">
    <property type="entry name" value="F-box_AtFBL13-like"/>
</dbReference>
<dbReference type="InterPro" id="IPR055294">
    <property type="entry name" value="FBL60-like"/>
</dbReference>
<dbReference type="PANTHER" id="PTHR31293">
    <property type="entry name" value="RNI-LIKE SUPERFAMILY PROTEIN"/>
    <property type="match status" value="1"/>
</dbReference>
<reference evidence="2" key="1">
    <citation type="journal article" date="2025" name="Foods">
        <title>Unveiling the Microbial Signatures of Arabica Coffee Cherries: Insights into Ripeness Specific Diversity, Functional Traits, and Implications for Quality and Safety.</title>
        <authorList>
            <consortium name="RefSeq"/>
            <person name="Tenea G.N."/>
            <person name="Cifuentes V."/>
            <person name="Reyes P."/>
            <person name="Cevallos-Vallejos M."/>
        </authorList>
    </citation>
    <scope>NUCLEOTIDE SEQUENCE [LARGE SCALE GENOMIC DNA]</scope>
</reference>
<dbReference type="CDD" id="cd22160">
    <property type="entry name" value="F-box_AtFBL13-like"/>
    <property type="match status" value="1"/>
</dbReference>
<evidence type="ECO:0000313" key="3">
    <source>
        <dbReference type="RefSeq" id="XP_027062960.1"/>
    </source>
</evidence>
<feature type="domain" description="F-box" evidence="1">
    <location>
        <begin position="38"/>
        <end position="69"/>
    </location>
</feature>